<organism evidence="11 12">
    <name type="scientific">Streptomyces thermoviolaceus subsp. thermoviolaceus</name>
    <dbReference type="NCBI Taxonomy" id="66860"/>
    <lineage>
        <taxon>Bacteria</taxon>
        <taxon>Bacillati</taxon>
        <taxon>Actinomycetota</taxon>
        <taxon>Actinomycetes</taxon>
        <taxon>Kitasatosporales</taxon>
        <taxon>Streptomycetaceae</taxon>
        <taxon>Streptomyces</taxon>
    </lineage>
</organism>
<evidence type="ECO:0000256" key="3">
    <source>
        <dbReference type="ARBA" id="ARBA00022525"/>
    </source>
</evidence>
<reference evidence="11 12" key="1">
    <citation type="submission" date="2020-03" db="EMBL/GenBank/DDBJ databases">
        <title>WGS of actinomycetes isolated from Thailand.</title>
        <authorList>
            <person name="Thawai C."/>
        </authorList>
    </citation>
    <scope>NUCLEOTIDE SEQUENCE [LARGE SCALE GENOMIC DNA]</scope>
    <source>
        <strain evidence="11 12">NBRC 13905</strain>
    </source>
</reference>
<feature type="signal peptide" evidence="9">
    <location>
        <begin position="1"/>
        <end position="28"/>
    </location>
</feature>
<feature type="domain" description="Chaplin" evidence="10">
    <location>
        <begin position="39"/>
        <end position="79"/>
    </location>
</feature>
<name>A0ABX0YX91_STRTL</name>
<evidence type="ECO:0000256" key="7">
    <source>
        <dbReference type="PROSITE-ProRule" id="PRU01232"/>
    </source>
</evidence>
<evidence type="ECO:0000313" key="12">
    <source>
        <dbReference type="Proteomes" id="UP000635996"/>
    </source>
</evidence>
<dbReference type="EMBL" id="JAATEL010000025">
    <property type="protein sequence ID" value="NJP16713.1"/>
    <property type="molecule type" value="Genomic_DNA"/>
</dbReference>
<evidence type="ECO:0000259" key="10">
    <source>
        <dbReference type="PROSITE" id="PS51884"/>
    </source>
</evidence>
<feature type="chain" id="PRO_5046717949" evidence="9">
    <location>
        <begin position="29"/>
        <end position="154"/>
    </location>
</feature>
<keyword evidence="6 7" id="KW-0034">Amyloid</keyword>
<evidence type="ECO:0000256" key="2">
    <source>
        <dbReference type="ARBA" id="ARBA00022512"/>
    </source>
</evidence>
<keyword evidence="4 9" id="KW-0732">Signal</keyword>
<keyword evidence="12" id="KW-1185">Reference proteome</keyword>
<dbReference type="Proteomes" id="UP000635996">
    <property type="component" value="Unassembled WGS sequence"/>
</dbReference>
<sequence length="154" mass="15454">MRQTLSRGVFAAAAATSVLSLYGSQAFADSQADGEATNSAGLLSGNTIQAPIEVPVNVCGNTVDVAGALNPAFGNKCANVADKPTPTPTTPQPKTPPSEPSETPREETPQEPPQLAQTGSDDTAALLATSAAGAALVAGGTILYRRGRAAGAHR</sequence>
<accession>A0ABX0YX91</accession>
<evidence type="ECO:0000256" key="1">
    <source>
        <dbReference type="ARBA" id="ARBA00004191"/>
    </source>
</evidence>
<dbReference type="InterPro" id="IPR005528">
    <property type="entry name" value="ChpA-H"/>
</dbReference>
<dbReference type="PROSITE" id="PS51884">
    <property type="entry name" value="CHAPLIN"/>
    <property type="match status" value="1"/>
</dbReference>
<evidence type="ECO:0000256" key="4">
    <source>
        <dbReference type="ARBA" id="ARBA00022729"/>
    </source>
</evidence>
<comment type="caution">
    <text evidence="11">The sequence shown here is derived from an EMBL/GenBank/DDBJ whole genome shotgun (WGS) entry which is preliminary data.</text>
</comment>
<evidence type="ECO:0000256" key="6">
    <source>
        <dbReference type="ARBA" id="ARBA00023087"/>
    </source>
</evidence>
<dbReference type="RefSeq" id="WP_125498839.1">
    <property type="nucleotide sequence ID" value="NZ_BMVZ01000023.1"/>
</dbReference>
<evidence type="ECO:0000256" key="8">
    <source>
        <dbReference type="SAM" id="MobiDB-lite"/>
    </source>
</evidence>
<comment type="subcellular location">
    <subcellularLocation>
        <location evidence="1">Secreted</location>
        <location evidence="1">Cell wall</location>
    </subcellularLocation>
</comment>
<keyword evidence="2" id="KW-0134">Cell wall</keyword>
<evidence type="ECO:0000256" key="9">
    <source>
        <dbReference type="SAM" id="SignalP"/>
    </source>
</evidence>
<gene>
    <name evidence="11" type="ORF">HCJ95_21155</name>
</gene>
<dbReference type="Pfam" id="PF03777">
    <property type="entry name" value="ChpA-C"/>
    <property type="match status" value="1"/>
</dbReference>
<keyword evidence="3" id="KW-0964">Secreted</keyword>
<dbReference type="NCBIfam" id="TIGR01167">
    <property type="entry name" value="LPXTG_anchor"/>
    <property type="match status" value="1"/>
</dbReference>
<evidence type="ECO:0000313" key="11">
    <source>
        <dbReference type="EMBL" id="NJP16713.1"/>
    </source>
</evidence>
<proteinExistence type="predicted"/>
<feature type="compositionally biased region" description="Pro residues" evidence="8">
    <location>
        <begin position="85"/>
        <end position="99"/>
    </location>
</feature>
<evidence type="ECO:0000256" key="5">
    <source>
        <dbReference type="ARBA" id="ARBA00022889"/>
    </source>
</evidence>
<protein>
    <submittedName>
        <fullName evidence="11">Chaplin</fullName>
    </submittedName>
</protein>
<feature type="region of interest" description="Disordered" evidence="8">
    <location>
        <begin position="78"/>
        <end position="125"/>
    </location>
</feature>
<keyword evidence="5" id="KW-0130">Cell adhesion</keyword>